<dbReference type="InterPro" id="IPR001245">
    <property type="entry name" value="Ser-Thr/Tyr_kinase_cat_dom"/>
</dbReference>
<dbReference type="PRINTS" id="PR00109">
    <property type="entry name" value="TYRKINASE"/>
</dbReference>
<dbReference type="RefSeq" id="XP_068357146.1">
    <property type="nucleotide sequence ID" value="XM_068506240.1"/>
</dbReference>
<gene>
    <name evidence="6" type="ORF">TRFO_28547</name>
</gene>
<dbReference type="SUPFAM" id="SSF56112">
    <property type="entry name" value="Protein kinase-like (PK-like)"/>
    <property type="match status" value="1"/>
</dbReference>
<name>A0A1J4JZ86_9EUKA</name>
<keyword evidence="6" id="KW-0808">Transferase</keyword>
<dbReference type="PROSITE" id="PS00108">
    <property type="entry name" value="PROTEIN_KINASE_ST"/>
    <property type="match status" value="1"/>
</dbReference>
<dbReference type="GO" id="GO:0005524">
    <property type="term" value="F:ATP binding"/>
    <property type="evidence" value="ECO:0007669"/>
    <property type="project" value="UniProtKB-UniRule"/>
</dbReference>
<keyword evidence="6" id="KW-0418">Kinase</keyword>
<organism evidence="6 7">
    <name type="scientific">Tritrichomonas foetus</name>
    <dbReference type="NCBI Taxonomy" id="1144522"/>
    <lineage>
        <taxon>Eukaryota</taxon>
        <taxon>Metamonada</taxon>
        <taxon>Parabasalia</taxon>
        <taxon>Tritrichomonadida</taxon>
        <taxon>Tritrichomonadidae</taxon>
        <taxon>Tritrichomonas</taxon>
    </lineage>
</organism>
<dbReference type="GO" id="GO:0004674">
    <property type="term" value="F:protein serine/threonine kinase activity"/>
    <property type="evidence" value="ECO:0007669"/>
    <property type="project" value="UniProtKB-KW"/>
</dbReference>
<dbReference type="PANTHER" id="PTHR23257">
    <property type="entry name" value="SERINE-THREONINE PROTEIN KINASE"/>
    <property type="match status" value="1"/>
</dbReference>
<dbReference type="PROSITE" id="PS50011">
    <property type="entry name" value="PROTEIN_KINASE_DOM"/>
    <property type="match status" value="1"/>
</dbReference>
<dbReference type="GO" id="GO:0007165">
    <property type="term" value="P:signal transduction"/>
    <property type="evidence" value="ECO:0007669"/>
    <property type="project" value="TreeGrafter"/>
</dbReference>
<evidence type="ECO:0000256" key="2">
    <source>
        <dbReference type="ARBA" id="ARBA00022741"/>
    </source>
</evidence>
<comment type="caution">
    <text evidence="6">The sequence shown here is derived from an EMBL/GenBank/DDBJ whole genome shotgun (WGS) entry which is preliminary data.</text>
</comment>
<dbReference type="InterPro" id="IPR017441">
    <property type="entry name" value="Protein_kinase_ATP_BS"/>
</dbReference>
<keyword evidence="3 4" id="KW-0067">ATP-binding</keyword>
<dbReference type="Gene3D" id="1.10.510.10">
    <property type="entry name" value="Transferase(Phosphotransferase) domain 1"/>
    <property type="match status" value="1"/>
</dbReference>
<proteinExistence type="predicted"/>
<protein>
    <submittedName>
        <fullName evidence="6">TKL family protein kinase</fullName>
    </submittedName>
</protein>
<dbReference type="Proteomes" id="UP000179807">
    <property type="component" value="Unassembled WGS sequence"/>
</dbReference>
<keyword evidence="1" id="KW-0723">Serine/threonine-protein kinase</keyword>
<dbReference type="EMBL" id="MLAK01000808">
    <property type="protein sequence ID" value="OHT04010.1"/>
    <property type="molecule type" value="Genomic_DNA"/>
</dbReference>
<dbReference type="AlphaFoldDB" id="A0A1J4JZ86"/>
<evidence type="ECO:0000259" key="5">
    <source>
        <dbReference type="PROSITE" id="PS50011"/>
    </source>
</evidence>
<dbReference type="InterPro" id="IPR011009">
    <property type="entry name" value="Kinase-like_dom_sf"/>
</dbReference>
<dbReference type="Pfam" id="PF07714">
    <property type="entry name" value="PK_Tyr_Ser-Thr"/>
    <property type="match status" value="1"/>
</dbReference>
<evidence type="ECO:0000256" key="1">
    <source>
        <dbReference type="ARBA" id="ARBA00022527"/>
    </source>
</evidence>
<dbReference type="OrthoDB" id="4062651at2759"/>
<feature type="domain" description="Protein kinase" evidence="5">
    <location>
        <begin position="25"/>
        <end position="284"/>
    </location>
</feature>
<dbReference type="VEuPathDB" id="TrichDB:TRFO_28547"/>
<dbReference type="InterPro" id="IPR008271">
    <property type="entry name" value="Ser/Thr_kinase_AS"/>
</dbReference>
<dbReference type="InterPro" id="IPR000719">
    <property type="entry name" value="Prot_kinase_dom"/>
</dbReference>
<evidence type="ECO:0000313" key="6">
    <source>
        <dbReference type="EMBL" id="OHT04010.1"/>
    </source>
</evidence>
<dbReference type="PROSITE" id="PS00107">
    <property type="entry name" value="PROTEIN_KINASE_ATP"/>
    <property type="match status" value="1"/>
</dbReference>
<dbReference type="GeneID" id="94840944"/>
<keyword evidence="2 4" id="KW-0547">Nucleotide-binding</keyword>
<accession>A0A1J4JZ86</accession>
<dbReference type="CDD" id="cd13999">
    <property type="entry name" value="STKc_MAP3K-like"/>
    <property type="match status" value="1"/>
</dbReference>
<dbReference type="InterPro" id="IPR050167">
    <property type="entry name" value="Ser_Thr_protein_kinase"/>
</dbReference>
<evidence type="ECO:0000313" key="7">
    <source>
        <dbReference type="Proteomes" id="UP000179807"/>
    </source>
</evidence>
<evidence type="ECO:0000256" key="4">
    <source>
        <dbReference type="PROSITE-ProRule" id="PRU10141"/>
    </source>
</evidence>
<feature type="binding site" evidence="4">
    <location>
        <position position="54"/>
    </location>
    <ligand>
        <name>ATP</name>
        <dbReference type="ChEBI" id="CHEBI:30616"/>
    </ligand>
</feature>
<evidence type="ECO:0000256" key="3">
    <source>
        <dbReference type="ARBA" id="ARBA00022840"/>
    </source>
</evidence>
<reference evidence="6" key="1">
    <citation type="submission" date="2016-10" db="EMBL/GenBank/DDBJ databases">
        <authorList>
            <person name="Benchimol M."/>
            <person name="Almeida L.G."/>
            <person name="Vasconcelos A.T."/>
            <person name="Perreira-Neves A."/>
            <person name="Rosa I.A."/>
            <person name="Tasca T."/>
            <person name="Bogo M.R."/>
            <person name="de Souza W."/>
        </authorList>
    </citation>
    <scope>NUCLEOTIDE SEQUENCE [LARGE SCALE GENOMIC DNA]</scope>
    <source>
        <strain evidence="6">K</strain>
    </source>
</reference>
<dbReference type="PANTHER" id="PTHR23257:SF958">
    <property type="entry name" value="SERINE_THREONINE-PROTEIN KINASE WNK4"/>
    <property type="match status" value="1"/>
</dbReference>
<sequence length="804" mass="91849">MENNCKSIDELSAKFSHYVVDLIDFKIGKRLGKGGFSKVYAGLQRETGQLCAIKVLNFKNLKKERFLLYEREIEILAASRNPFLLSFVGFTITAPYCIITEYVPNGCLFHAIRPKPSSKVLSGTEKTIIAFGVACGMKRLHQLGIIHRDLKSLNILLDSNWRPIIADFGLSRYKESSSEYMTSNVGTAHWMAPEIFNGGYYDSKVDVYSYGMLLWEILTGNSPFSGKNSVQIAVAVLKKQERPKFPKKTPKELKDMISSCWAQNPSKRPTFDDILRLFAKHKVKYSDTDDRVIESLVYKIKNHQYHRNRSNEHIKYNDLPPNLQAENPNDIFMIEKDSKRIVFPNPSSPSFQNELIEYANKVTLDNAKLFFDEAKKLLQVNQPPVLVSTVLKALIYLFRNNSTFINFFIRQELHQIPYYQMNTIYTDVSDLYLFLFSYYPTNITLEILSGIQRWASEMPIQYLRLMNLYTCAQPQLPFFFAAISSLVQNCAHLINAGYAIPFLQLMYTITQATDMLQNNREEFRNVINLIFKLNDIKCIHYSLTMMCADTNLAFVLTADQLATYLMTPSINLVAMSLTARLMELVPTTSLIQSLLCNAQEHKIAAFTLLRLCQDPITAIYVATQANSWINVKLPTMKMTAKLVFMIMQFEDVQRTLIQTPRLFDFILSLLDIPNPKYCCSIISIFKKLPISAQHVTFLSNSGFLEKFYSKSLNTNSSDILAQCLSLTDMLGRIAFAPEYLSLLPAIQGLLNDQGWFTYAISVLTTLSIHQEAKNDLRAFVDTISIYKDDPNIGQYANIFLSNLS</sequence>
<keyword evidence="7" id="KW-1185">Reference proteome</keyword>
<dbReference type="SMART" id="SM00220">
    <property type="entry name" value="S_TKc"/>
    <property type="match status" value="1"/>
</dbReference>
<dbReference type="GO" id="GO:0005737">
    <property type="term" value="C:cytoplasm"/>
    <property type="evidence" value="ECO:0007669"/>
    <property type="project" value="TreeGrafter"/>
</dbReference>